<feature type="domain" description="DUF1330" evidence="2">
    <location>
        <begin position="52"/>
        <end position="134"/>
    </location>
</feature>
<name>A0A239E0P3_9FLAO</name>
<dbReference type="Proteomes" id="UP000198379">
    <property type="component" value="Unassembled WGS sequence"/>
</dbReference>
<sequence length="257" mass="29328">MNFKKISVLLFLVVLSAGLYAQKEDCAKTCAHANKSIKVTFKSNKVYEFAYATVNPEKAEILGEYIQKVIPVAAKYGGKPFTSFSVVKSESEKFQVNTVAIFEWDSPQSRLNLLADKDYQKITHLRDAAIQDEMQFGWFMVKEDSPIEFKSDKIYEISTANLVKDGGEILQKYNQIAEPIKRSYGGDYPEFKIVFQSLEDSKGQATFSPQMQFIVEWRSLEDKDKLFANEDFKTKAVPVLMKAIDTFDPVFTKINIQ</sequence>
<reference evidence="3 4" key="1">
    <citation type="submission" date="2017-06" db="EMBL/GenBank/DDBJ databases">
        <authorList>
            <person name="Kim H.J."/>
            <person name="Triplett B.A."/>
        </authorList>
    </citation>
    <scope>NUCLEOTIDE SEQUENCE [LARGE SCALE GENOMIC DNA]</scope>
    <source>
        <strain evidence="3 4">DSM 25597</strain>
    </source>
</reference>
<dbReference type="InterPro" id="IPR011008">
    <property type="entry name" value="Dimeric_a/b-barrel"/>
</dbReference>
<protein>
    <recommendedName>
        <fullName evidence="2">DUF1330 domain-containing protein</fullName>
    </recommendedName>
</protein>
<proteinExistence type="predicted"/>
<dbReference type="AlphaFoldDB" id="A0A239E0P3"/>
<dbReference type="InterPro" id="IPR010753">
    <property type="entry name" value="DUF1330"/>
</dbReference>
<dbReference type="EMBL" id="FZNY01000013">
    <property type="protein sequence ID" value="SNS38290.1"/>
    <property type="molecule type" value="Genomic_DNA"/>
</dbReference>
<evidence type="ECO:0000313" key="3">
    <source>
        <dbReference type="EMBL" id="SNS38290.1"/>
    </source>
</evidence>
<dbReference type="OrthoDB" id="1419400at2"/>
<evidence type="ECO:0000313" key="4">
    <source>
        <dbReference type="Proteomes" id="UP000198379"/>
    </source>
</evidence>
<gene>
    <name evidence="3" type="ORF">SAMN06265376_11342</name>
</gene>
<accession>A0A239E0P3</accession>
<evidence type="ECO:0000259" key="2">
    <source>
        <dbReference type="Pfam" id="PF07045"/>
    </source>
</evidence>
<dbReference type="RefSeq" id="WP_089374001.1">
    <property type="nucleotide sequence ID" value="NZ_BMEP01000004.1"/>
</dbReference>
<keyword evidence="4" id="KW-1185">Reference proteome</keyword>
<dbReference type="Gene3D" id="3.30.70.100">
    <property type="match status" value="1"/>
</dbReference>
<dbReference type="SUPFAM" id="SSF54909">
    <property type="entry name" value="Dimeric alpha+beta barrel"/>
    <property type="match status" value="1"/>
</dbReference>
<dbReference type="Pfam" id="PF07045">
    <property type="entry name" value="DUF1330"/>
    <property type="match status" value="1"/>
</dbReference>
<organism evidence="3 4">
    <name type="scientific">Dokdonia pacifica</name>
    <dbReference type="NCBI Taxonomy" id="1627892"/>
    <lineage>
        <taxon>Bacteria</taxon>
        <taxon>Pseudomonadati</taxon>
        <taxon>Bacteroidota</taxon>
        <taxon>Flavobacteriia</taxon>
        <taxon>Flavobacteriales</taxon>
        <taxon>Flavobacteriaceae</taxon>
        <taxon>Dokdonia</taxon>
    </lineage>
</organism>
<feature type="chain" id="PRO_5012218486" description="DUF1330 domain-containing protein" evidence="1">
    <location>
        <begin position="22"/>
        <end position="257"/>
    </location>
</feature>
<keyword evidence="1" id="KW-0732">Signal</keyword>
<evidence type="ECO:0000256" key="1">
    <source>
        <dbReference type="SAM" id="SignalP"/>
    </source>
</evidence>
<feature type="signal peptide" evidence="1">
    <location>
        <begin position="1"/>
        <end position="21"/>
    </location>
</feature>